<evidence type="ECO:0000256" key="1">
    <source>
        <dbReference type="ARBA" id="ARBA00004651"/>
    </source>
</evidence>
<feature type="transmembrane region" description="Helical" evidence="7">
    <location>
        <begin position="51"/>
        <end position="71"/>
    </location>
</feature>
<dbReference type="InterPro" id="IPR022324">
    <property type="entry name" value="Bacilysin_exporter_BacE_put"/>
</dbReference>
<dbReference type="PANTHER" id="PTHR23513">
    <property type="entry name" value="INTEGRAL MEMBRANE EFFLUX PROTEIN-RELATED"/>
    <property type="match status" value="1"/>
</dbReference>
<reference evidence="9 10" key="1">
    <citation type="submission" date="2020-08" db="EMBL/GenBank/DDBJ databases">
        <title>Genomic Encyclopedia of Type Strains, Phase IV (KMG-IV): sequencing the most valuable type-strain genomes for metagenomic binning, comparative biology and taxonomic classification.</title>
        <authorList>
            <person name="Goeker M."/>
        </authorList>
    </citation>
    <scope>NUCLEOTIDE SEQUENCE [LARGE SCALE GENOMIC DNA]</scope>
    <source>
        <strain evidence="9 10">DSM 19612</strain>
    </source>
</reference>
<dbReference type="SUPFAM" id="SSF103473">
    <property type="entry name" value="MFS general substrate transporter"/>
    <property type="match status" value="1"/>
</dbReference>
<organism evidence="9 10">
    <name type="scientific">Salirhabdus euzebyi</name>
    <dbReference type="NCBI Taxonomy" id="394506"/>
    <lineage>
        <taxon>Bacteria</taxon>
        <taxon>Bacillati</taxon>
        <taxon>Bacillota</taxon>
        <taxon>Bacilli</taxon>
        <taxon>Bacillales</taxon>
        <taxon>Bacillaceae</taxon>
        <taxon>Salirhabdus</taxon>
    </lineage>
</organism>
<sequence length="402" mass="44291">MELSLHIFRNKNFLLYFIIVWVSSLGDSIFIIALTWLLVEMTGSPLIVGSYLFAVGITKMIFVLFGGVIVDRVDARKLLVLSNIIRALMMFIFLMFIMFGLPPLWLFYVVGVLFGAVDSIAEPAGISCRKRIVKEEHYTQSMSLLMVASNSSYIIGPMIGATLIAFGGMWLAILVNGLSFVLVVILFMFISFRVTDEEEIVSKSFIKSLLEGFKYFVKTPVIVAMSTQAFITNASVGAAMISIPFLIKKYELGVESYGLIHTFLGIGSAIGALLFIVFTIKRPKPYMVLITVFIQGALIMLIGFSHQLIFLAIMFLFIGVQESAINVLAPSVNQTIIPNKMFGRVIGIMILIMGSSTPISQALSGWLMESLKPEIMFVGAGILQMSGAIATYLVPAVRNFGK</sequence>
<dbReference type="InterPro" id="IPR011701">
    <property type="entry name" value="MFS"/>
</dbReference>
<accession>A0A841Q6D7</accession>
<dbReference type="CDD" id="cd06173">
    <property type="entry name" value="MFS_MefA_like"/>
    <property type="match status" value="1"/>
</dbReference>
<keyword evidence="5 7" id="KW-1133">Transmembrane helix</keyword>
<evidence type="ECO:0000256" key="4">
    <source>
        <dbReference type="ARBA" id="ARBA00022692"/>
    </source>
</evidence>
<name>A0A841Q6D7_9BACI</name>
<feature type="transmembrane region" description="Helical" evidence="7">
    <location>
        <begin position="105"/>
        <end position="121"/>
    </location>
</feature>
<keyword evidence="6 7" id="KW-0472">Membrane</keyword>
<dbReference type="RefSeq" id="WP_174496817.1">
    <property type="nucleotide sequence ID" value="NZ_CADDWK010000009.1"/>
</dbReference>
<dbReference type="Proteomes" id="UP000581688">
    <property type="component" value="Unassembled WGS sequence"/>
</dbReference>
<evidence type="ECO:0000313" key="9">
    <source>
        <dbReference type="EMBL" id="MBB6454079.1"/>
    </source>
</evidence>
<proteinExistence type="predicted"/>
<feature type="transmembrane region" description="Helical" evidence="7">
    <location>
        <begin position="341"/>
        <end position="363"/>
    </location>
</feature>
<evidence type="ECO:0000256" key="3">
    <source>
        <dbReference type="ARBA" id="ARBA00022475"/>
    </source>
</evidence>
<feature type="transmembrane region" description="Helical" evidence="7">
    <location>
        <begin position="215"/>
        <end position="247"/>
    </location>
</feature>
<gene>
    <name evidence="9" type="ORF">HNQ94_002530</name>
</gene>
<comment type="caution">
    <text evidence="9">The sequence shown here is derived from an EMBL/GenBank/DDBJ whole genome shotgun (WGS) entry which is preliminary data.</text>
</comment>
<feature type="transmembrane region" description="Helical" evidence="7">
    <location>
        <begin position="308"/>
        <end position="329"/>
    </location>
</feature>
<dbReference type="PANTHER" id="PTHR23513:SF6">
    <property type="entry name" value="MAJOR FACILITATOR SUPERFAMILY ASSOCIATED DOMAIN-CONTAINING PROTEIN"/>
    <property type="match status" value="1"/>
</dbReference>
<dbReference type="EMBL" id="JACHGH010000007">
    <property type="protein sequence ID" value="MBB6454079.1"/>
    <property type="molecule type" value="Genomic_DNA"/>
</dbReference>
<dbReference type="GO" id="GO:0005886">
    <property type="term" value="C:plasma membrane"/>
    <property type="evidence" value="ECO:0007669"/>
    <property type="project" value="UniProtKB-SubCell"/>
</dbReference>
<feature type="domain" description="Major facilitator superfamily (MFS) profile" evidence="8">
    <location>
        <begin position="12"/>
        <end position="398"/>
    </location>
</feature>
<dbReference type="Gene3D" id="1.20.1250.20">
    <property type="entry name" value="MFS general substrate transporter like domains"/>
    <property type="match status" value="1"/>
</dbReference>
<feature type="transmembrane region" description="Helical" evidence="7">
    <location>
        <begin position="142"/>
        <end position="164"/>
    </location>
</feature>
<dbReference type="GO" id="GO:0022857">
    <property type="term" value="F:transmembrane transporter activity"/>
    <property type="evidence" value="ECO:0007669"/>
    <property type="project" value="InterPro"/>
</dbReference>
<evidence type="ECO:0000259" key="8">
    <source>
        <dbReference type="PROSITE" id="PS50850"/>
    </source>
</evidence>
<dbReference type="Pfam" id="PF07690">
    <property type="entry name" value="MFS_1"/>
    <property type="match status" value="1"/>
</dbReference>
<dbReference type="PROSITE" id="PS50850">
    <property type="entry name" value="MFS"/>
    <property type="match status" value="1"/>
</dbReference>
<feature type="transmembrane region" description="Helical" evidence="7">
    <location>
        <begin position="78"/>
        <end position="99"/>
    </location>
</feature>
<feature type="transmembrane region" description="Helical" evidence="7">
    <location>
        <begin position="375"/>
        <end position="394"/>
    </location>
</feature>
<dbReference type="PRINTS" id="PR01988">
    <property type="entry name" value="EXPORTERBACE"/>
</dbReference>
<keyword evidence="2" id="KW-0813">Transport</keyword>
<protein>
    <submittedName>
        <fullName evidence="9">MFS family permease</fullName>
    </submittedName>
</protein>
<dbReference type="InterPro" id="IPR020846">
    <property type="entry name" value="MFS_dom"/>
</dbReference>
<keyword evidence="10" id="KW-1185">Reference proteome</keyword>
<comment type="subcellular location">
    <subcellularLocation>
        <location evidence="1">Cell membrane</location>
        <topology evidence="1">Multi-pass membrane protein</topology>
    </subcellularLocation>
</comment>
<evidence type="ECO:0000256" key="2">
    <source>
        <dbReference type="ARBA" id="ARBA00022448"/>
    </source>
</evidence>
<keyword evidence="3" id="KW-1003">Cell membrane</keyword>
<evidence type="ECO:0000256" key="6">
    <source>
        <dbReference type="ARBA" id="ARBA00023136"/>
    </source>
</evidence>
<evidence type="ECO:0000313" key="10">
    <source>
        <dbReference type="Proteomes" id="UP000581688"/>
    </source>
</evidence>
<dbReference type="AlphaFoldDB" id="A0A841Q6D7"/>
<dbReference type="InterPro" id="IPR036259">
    <property type="entry name" value="MFS_trans_sf"/>
</dbReference>
<feature type="transmembrane region" description="Helical" evidence="7">
    <location>
        <begin position="12"/>
        <end position="39"/>
    </location>
</feature>
<evidence type="ECO:0000256" key="5">
    <source>
        <dbReference type="ARBA" id="ARBA00022989"/>
    </source>
</evidence>
<evidence type="ECO:0000256" key="7">
    <source>
        <dbReference type="SAM" id="Phobius"/>
    </source>
</evidence>
<feature type="transmembrane region" description="Helical" evidence="7">
    <location>
        <begin position="259"/>
        <end position="278"/>
    </location>
</feature>
<keyword evidence="4 7" id="KW-0812">Transmembrane</keyword>
<feature type="transmembrane region" description="Helical" evidence="7">
    <location>
        <begin position="285"/>
        <end position="302"/>
    </location>
</feature>
<feature type="transmembrane region" description="Helical" evidence="7">
    <location>
        <begin position="170"/>
        <end position="194"/>
    </location>
</feature>